<accession>A0AAD3UEA6</accession>
<feature type="non-terminal residue" evidence="2">
    <location>
        <position position="68"/>
    </location>
</feature>
<dbReference type="Proteomes" id="UP000859505">
    <property type="component" value="Unassembled WGS sequence"/>
</dbReference>
<evidence type="ECO:0000313" key="3">
    <source>
        <dbReference type="Proteomes" id="UP000859505"/>
    </source>
</evidence>
<evidence type="ECO:0008006" key="4">
    <source>
        <dbReference type="Google" id="ProtNLM"/>
    </source>
</evidence>
<evidence type="ECO:0000256" key="1">
    <source>
        <dbReference type="SAM" id="SignalP"/>
    </source>
</evidence>
<evidence type="ECO:0000313" key="2">
    <source>
        <dbReference type="EMBL" id="HAT6346602.1"/>
    </source>
</evidence>
<name>A0AAD3UEA6_AERHY</name>
<feature type="chain" id="PRO_5042244622" description="Transporter substrate-binding domain-containing protein" evidence="1">
    <location>
        <begin position="21"/>
        <end position="68"/>
    </location>
</feature>
<protein>
    <recommendedName>
        <fullName evidence="4">Transporter substrate-binding domain-containing protein</fullName>
    </recommendedName>
</protein>
<dbReference type="EMBL" id="DACTUL010000062">
    <property type="protein sequence ID" value="HAT6346602.1"/>
    <property type="molecule type" value="Genomic_DNA"/>
</dbReference>
<keyword evidence="1" id="KW-0732">Signal</keyword>
<reference evidence="2" key="1">
    <citation type="journal article" date="2018" name="Genome Biol.">
        <title>SKESA: strategic k-mer extension for scrupulous assemblies.</title>
        <authorList>
            <person name="Souvorov A."/>
            <person name="Agarwala R."/>
            <person name="Lipman D.J."/>
        </authorList>
    </citation>
    <scope>NUCLEOTIDE SEQUENCE</scope>
    <source>
        <strain evidence="2">OLC2673_Aeromonas</strain>
    </source>
</reference>
<dbReference type="SUPFAM" id="SSF53850">
    <property type="entry name" value="Periplasmic binding protein-like II"/>
    <property type="match status" value="1"/>
</dbReference>
<reference evidence="2" key="2">
    <citation type="submission" date="2020-01" db="EMBL/GenBank/DDBJ databases">
        <authorList>
            <consortium name="NCBI Pathogen Detection Project"/>
        </authorList>
    </citation>
    <scope>NUCLEOTIDE SEQUENCE</scope>
    <source>
        <strain evidence="2">OLC2673_Aeromonas</strain>
    </source>
</reference>
<dbReference type="AlphaFoldDB" id="A0AAD3UEA6"/>
<comment type="caution">
    <text evidence="2">The sequence shown here is derived from an EMBL/GenBank/DDBJ whole genome shotgun (WGS) entry which is preliminary data.</text>
</comment>
<dbReference type="Gene3D" id="3.40.190.10">
    <property type="entry name" value="Periplasmic binding protein-like II"/>
    <property type="match status" value="1"/>
</dbReference>
<feature type="signal peptide" evidence="1">
    <location>
        <begin position="1"/>
        <end position="20"/>
    </location>
</feature>
<organism evidence="2 3">
    <name type="scientific">Aeromonas hydrophila</name>
    <dbReference type="NCBI Taxonomy" id="644"/>
    <lineage>
        <taxon>Bacteria</taxon>
        <taxon>Pseudomonadati</taxon>
        <taxon>Pseudomonadota</taxon>
        <taxon>Gammaproteobacteria</taxon>
        <taxon>Aeromonadales</taxon>
        <taxon>Aeromonadaceae</taxon>
        <taxon>Aeromonas</taxon>
    </lineage>
</organism>
<gene>
    <name evidence="2" type="ORF">JAJ28_004417</name>
</gene>
<proteinExistence type="predicted"/>
<sequence>MRIRFCGCLLLLSCLGTAQAELGKLEYLTEEYPPYNFTDQSGQPGGLAVELLQLIWQRTQTPAQPIRI</sequence>